<feature type="transmembrane region" description="Helical" evidence="2">
    <location>
        <begin position="150"/>
        <end position="166"/>
    </location>
</feature>
<accession>A0A5B8UXE0</accession>
<dbReference type="AlphaFoldDB" id="A0A5B8UXE0"/>
<evidence type="ECO:0000256" key="2">
    <source>
        <dbReference type="SAM" id="Phobius"/>
    </source>
</evidence>
<keyword evidence="2" id="KW-0472">Membrane</keyword>
<feature type="compositionally biased region" description="Gly residues" evidence="1">
    <location>
        <begin position="218"/>
        <end position="230"/>
    </location>
</feature>
<feature type="transmembrane region" description="Helical" evidence="2">
    <location>
        <begin position="88"/>
        <end position="106"/>
    </location>
</feature>
<dbReference type="EMBL" id="CP042436">
    <property type="protein sequence ID" value="QEC63609.1"/>
    <property type="molecule type" value="Genomic_DNA"/>
</dbReference>
<evidence type="ECO:0000313" key="4">
    <source>
        <dbReference type="Proteomes" id="UP000321479"/>
    </source>
</evidence>
<protein>
    <submittedName>
        <fullName evidence="3">Uncharacterized protein</fullName>
    </submittedName>
</protein>
<feature type="transmembrane region" description="Helical" evidence="2">
    <location>
        <begin position="58"/>
        <end position="76"/>
    </location>
</feature>
<gene>
    <name evidence="3" type="ORF">FRZ54_13830</name>
</gene>
<feature type="compositionally biased region" description="Low complexity" evidence="1">
    <location>
        <begin position="231"/>
        <end position="244"/>
    </location>
</feature>
<evidence type="ECO:0000313" key="3">
    <source>
        <dbReference type="EMBL" id="QEC63609.1"/>
    </source>
</evidence>
<organism evidence="3 4">
    <name type="scientific">Mucilaginibacter ginsenosidivorans</name>
    <dbReference type="NCBI Taxonomy" id="398053"/>
    <lineage>
        <taxon>Bacteria</taxon>
        <taxon>Pseudomonadati</taxon>
        <taxon>Bacteroidota</taxon>
        <taxon>Sphingobacteriia</taxon>
        <taxon>Sphingobacteriales</taxon>
        <taxon>Sphingobacteriaceae</taxon>
        <taxon>Mucilaginibacter</taxon>
    </lineage>
</organism>
<reference evidence="3 4" key="1">
    <citation type="journal article" date="2017" name="Curr. Microbiol.">
        <title>Mucilaginibacter ginsenosidivorans sp. nov., Isolated from Soil of Ginseng Field.</title>
        <authorList>
            <person name="Kim M.M."/>
            <person name="Siddiqi M.Z."/>
            <person name="Im W.T."/>
        </authorList>
    </citation>
    <scope>NUCLEOTIDE SEQUENCE [LARGE SCALE GENOMIC DNA]</scope>
    <source>
        <strain evidence="3 4">Gsoil 3017</strain>
    </source>
</reference>
<evidence type="ECO:0000256" key="1">
    <source>
        <dbReference type="SAM" id="MobiDB-lite"/>
    </source>
</evidence>
<feature type="region of interest" description="Disordered" evidence="1">
    <location>
        <begin position="199"/>
        <end position="244"/>
    </location>
</feature>
<name>A0A5B8UXE0_9SPHI</name>
<sequence>MPTPYIVILLVLTVIVIAISLYTDMLRNTVFNLATIAGLAKRDGKKERPAFSLAKTQLAFWSVIIIGSYFYVAFFTPGLNGIRFNIEIGAVNLTLLGIAAGTTIVGKAIDSNQQSNTTVNPADKQQNHPGTGFFFVDIISDETGVSIHRLQNVIWTLVVGVVYIAFVSSNCKLPDDKVITNTLLGLMGISSAAYLGVKTKENTAPQPQPEPGDKDNQPGGGNAPGGGNPVGGVNPQGGNNPPAQ</sequence>
<dbReference type="KEGG" id="mgin:FRZ54_13830"/>
<feature type="transmembrane region" description="Helical" evidence="2">
    <location>
        <begin position="6"/>
        <end position="23"/>
    </location>
</feature>
<dbReference type="OrthoDB" id="795005at2"/>
<keyword evidence="2" id="KW-0812">Transmembrane</keyword>
<keyword evidence="4" id="KW-1185">Reference proteome</keyword>
<proteinExistence type="predicted"/>
<feature type="transmembrane region" description="Helical" evidence="2">
    <location>
        <begin position="178"/>
        <end position="197"/>
    </location>
</feature>
<dbReference type="Proteomes" id="UP000321479">
    <property type="component" value="Chromosome"/>
</dbReference>
<dbReference type="RefSeq" id="WP_147032184.1">
    <property type="nucleotide sequence ID" value="NZ_CP042436.1"/>
</dbReference>
<keyword evidence="2" id="KW-1133">Transmembrane helix</keyword>